<accession>A0A4C1VZA4</accession>
<dbReference type="AlphaFoldDB" id="A0A4C1VZA4"/>
<feature type="compositionally biased region" description="Low complexity" evidence="1">
    <location>
        <begin position="96"/>
        <end position="115"/>
    </location>
</feature>
<evidence type="ECO:0000313" key="3">
    <source>
        <dbReference type="Proteomes" id="UP000299102"/>
    </source>
</evidence>
<feature type="region of interest" description="Disordered" evidence="1">
    <location>
        <begin position="92"/>
        <end position="115"/>
    </location>
</feature>
<evidence type="ECO:0000256" key="1">
    <source>
        <dbReference type="SAM" id="MobiDB-lite"/>
    </source>
</evidence>
<evidence type="ECO:0000313" key="2">
    <source>
        <dbReference type="EMBL" id="GBP43155.1"/>
    </source>
</evidence>
<protein>
    <submittedName>
        <fullName evidence="2">Uncharacterized protein</fullName>
    </submittedName>
</protein>
<proteinExistence type="predicted"/>
<comment type="caution">
    <text evidence="2">The sequence shown here is derived from an EMBL/GenBank/DDBJ whole genome shotgun (WGS) entry which is preliminary data.</text>
</comment>
<organism evidence="2 3">
    <name type="scientific">Eumeta variegata</name>
    <name type="common">Bagworm moth</name>
    <name type="synonym">Eumeta japonica</name>
    <dbReference type="NCBI Taxonomy" id="151549"/>
    <lineage>
        <taxon>Eukaryota</taxon>
        <taxon>Metazoa</taxon>
        <taxon>Ecdysozoa</taxon>
        <taxon>Arthropoda</taxon>
        <taxon>Hexapoda</taxon>
        <taxon>Insecta</taxon>
        <taxon>Pterygota</taxon>
        <taxon>Neoptera</taxon>
        <taxon>Endopterygota</taxon>
        <taxon>Lepidoptera</taxon>
        <taxon>Glossata</taxon>
        <taxon>Ditrysia</taxon>
        <taxon>Tineoidea</taxon>
        <taxon>Psychidae</taxon>
        <taxon>Oiketicinae</taxon>
        <taxon>Eumeta</taxon>
    </lineage>
</organism>
<name>A0A4C1VZA4_EUMVA</name>
<sequence length="115" mass="12946">MTDCELIACLWFRTLEIQCEHFGLKITIMGRGTPAGRDAHQNVIHNLHYNFDRIISVVHLMKCLIKSLELICLELIEKQLLQPSCYKPAIDSDAENGMSTSSNSSRSVGVGRRLT</sequence>
<dbReference type="EMBL" id="BGZK01000431">
    <property type="protein sequence ID" value="GBP43155.1"/>
    <property type="molecule type" value="Genomic_DNA"/>
</dbReference>
<dbReference type="Proteomes" id="UP000299102">
    <property type="component" value="Unassembled WGS sequence"/>
</dbReference>
<gene>
    <name evidence="2" type="ORF">EVAR_26829_1</name>
</gene>
<keyword evidence="3" id="KW-1185">Reference proteome</keyword>
<reference evidence="2 3" key="1">
    <citation type="journal article" date="2019" name="Commun. Biol.">
        <title>The bagworm genome reveals a unique fibroin gene that provides high tensile strength.</title>
        <authorList>
            <person name="Kono N."/>
            <person name="Nakamura H."/>
            <person name="Ohtoshi R."/>
            <person name="Tomita M."/>
            <person name="Numata K."/>
            <person name="Arakawa K."/>
        </authorList>
    </citation>
    <scope>NUCLEOTIDE SEQUENCE [LARGE SCALE GENOMIC DNA]</scope>
</reference>